<name>A0A9P1BPQ3_9DINO</name>
<dbReference type="InterPro" id="IPR002110">
    <property type="entry name" value="Ankyrin_rpt"/>
</dbReference>
<comment type="catalytic activity">
    <reaction evidence="11">
        <text>L-cysteine + L-glutamate + ATP = gamma-L-glutamyl-L-cysteine + ADP + phosphate + H(+)</text>
        <dbReference type="Rhea" id="RHEA:13285"/>
        <dbReference type="ChEBI" id="CHEBI:15378"/>
        <dbReference type="ChEBI" id="CHEBI:29985"/>
        <dbReference type="ChEBI" id="CHEBI:30616"/>
        <dbReference type="ChEBI" id="CHEBI:35235"/>
        <dbReference type="ChEBI" id="CHEBI:43474"/>
        <dbReference type="ChEBI" id="CHEBI:58173"/>
        <dbReference type="ChEBI" id="CHEBI:456216"/>
        <dbReference type="EC" id="6.3.2.2"/>
    </reaction>
</comment>
<dbReference type="EMBL" id="CAMXCT030000330">
    <property type="protein sequence ID" value="CAL4764564.1"/>
    <property type="molecule type" value="Genomic_DNA"/>
</dbReference>
<dbReference type="EMBL" id="CAMXCT010000330">
    <property type="protein sequence ID" value="CAI3977252.1"/>
    <property type="molecule type" value="Genomic_DNA"/>
</dbReference>
<evidence type="ECO:0000256" key="12">
    <source>
        <dbReference type="SAM" id="MobiDB-lite"/>
    </source>
</evidence>
<keyword evidence="15" id="KW-1185">Reference proteome</keyword>
<keyword evidence="4 11" id="KW-0436">Ligase</keyword>
<evidence type="ECO:0000256" key="7">
    <source>
        <dbReference type="ARBA" id="ARBA00022840"/>
    </source>
</evidence>
<gene>
    <name evidence="13" type="ORF">C1SCF055_LOCUS5405</name>
</gene>
<evidence type="ECO:0000256" key="9">
    <source>
        <dbReference type="ARBA" id="ARBA00032122"/>
    </source>
</evidence>
<dbReference type="Gene3D" id="3.30.590.50">
    <property type="match status" value="1"/>
</dbReference>
<dbReference type="Pfam" id="PF00023">
    <property type="entry name" value="Ank"/>
    <property type="match status" value="1"/>
</dbReference>
<evidence type="ECO:0000256" key="8">
    <source>
        <dbReference type="ARBA" id="ARBA00030585"/>
    </source>
</evidence>
<evidence type="ECO:0000256" key="11">
    <source>
        <dbReference type="RuleBase" id="RU367135"/>
    </source>
</evidence>
<dbReference type="SUPFAM" id="SSF48403">
    <property type="entry name" value="Ankyrin repeat"/>
    <property type="match status" value="1"/>
</dbReference>
<proteinExistence type="inferred from homology"/>
<dbReference type="PANTHER" id="PTHR11164:SF0">
    <property type="entry name" value="GLUTAMATE--CYSTEINE LIGASE CATALYTIC SUBUNIT"/>
    <property type="match status" value="1"/>
</dbReference>
<dbReference type="Pfam" id="PF12796">
    <property type="entry name" value="Ank_2"/>
    <property type="match status" value="1"/>
</dbReference>
<evidence type="ECO:0000256" key="10">
    <source>
        <dbReference type="PROSITE-ProRule" id="PRU00023"/>
    </source>
</evidence>
<comment type="similarity">
    <text evidence="2 11">Belongs to the glutamate--cysteine ligase type 3 family.</text>
</comment>
<reference evidence="14 15" key="2">
    <citation type="submission" date="2024-05" db="EMBL/GenBank/DDBJ databases">
        <authorList>
            <person name="Chen Y."/>
            <person name="Shah S."/>
            <person name="Dougan E. K."/>
            <person name="Thang M."/>
            <person name="Chan C."/>
        </authorList>
    </citation>
    <scope>NUCLEOTIDE SEQUENCE [LARGE SCALE GENOMIC DNA]</scope>
</reference>
<sequence>MARSHIGSGTTVPCRRWIHTMGLLKVGTPLHWDDMLEHCSYIRRHGVLQFLATYRRMQHLENDPFFYGDELEYSLLKLDSSNKSVRLSLRGPEVMERLRKQEQENAAEGLGCAWHQEYGSWMLEGTPKLPYDGYASSLCQVEQNMRLRRGRLLSALAPDEAAPTLVAFPLMGVGTFTSPGAAVGGEASQSQLVPDACINPHPRFGTLTANIRRRRGAPVAIQVPLFRDQRTPASEKTIDMDCMAFGMGCCCLQPWLHRGDAKRRPDRRGAVAMFPMFTVPLEILLHMTRIQAHEELTEAGVLCEFLATMGKAMFVSHQWVSSHHPDPDSVQLSVLQKALQNLLTGRSQVSLPTVVELAQGRLKCPTASEFKAQPLYIWYDYFCCPQGHSVEATAKRHLAISCIASYVARCAFFIILCPSICSHGRNLNFSSWAARGWCRLEQLSRQLAQEEGCIITVKTASHPTLMMTTGTAVCTQPGTGEYSFEEDRRKVGQAVLQMVWKKLHFLLEAGDLQGSPGALGNFGEFDLAAAQPSRSGRGLLLNLQRFYLAGFDLKPMESLVPDFNSPIDPARDAEGFLVARFLHENGFRRISERDAAGWSPLCYAVLKGQVDIVKSLLKCRANCQDRTTKFKKDLNLSKNLPVLSLAAHYHSNEVLQLLLSSGAKVNARCGHSCTALSWAAISDNAEAVQLLLEAKVNPLLKAFPDVSPFRTACAVGSVKVMRAMLATDRMEVSLRFCLHMALAFSGESDTISFLIDASCDVNERLKIPMSRMAWWGLMKSLHAVHHLSPSKLTDLAYHHYGATPLIFSILTGKFEVIPLLVSAGARMDIPNDRGKTAEDFLRKMDVPVSWRPVSQGDPNDDDDISDSRETILSI</sequence>
<dbReference type="PROSITE" id="PS50088">
    <property type="entry name" value="ANK_REPEAT"/>
    <property type="match status" value="2"/>
</dbReference>
<comment type="pathway">
    <text evidence="1 11">Sulfur metabolism; glutathione biosynthesis; glutathione from L-cysteine and L-glutamate: step 1/2.</text>
</comment>
<protein>
    <recommendedName>
        <fullName evidence="3 11">Glutamate--cysteine ligase</fullName>
        <ecNumber evidence="3 11">6.3.2.2</ecNumber>
    </recommendedName>
    <alternativeName>
        <fullName evidence="9 11">Gamma-ECS</fullName>
    </alternativeName>
    <alternativeName>
        <fullName evidence="8 11">Gamma-glutamylcysteine synthetase</fullName>
    </alternativeName>
</protein>
<dbReference type="Gene3D" id="1.25.40.20">
    <property type="entry name" value="Ankyrin repeat-containing domain"/>
    <property type="match status" value="1"/>
</dbReference>
<feature type="repeat" description="ANK" evidence="10">
    <location>
        <begin position="800"/>
        <end position="832"/>
    </location>
</feature>
<keyword evidence="5 11" id="KW-0317">Glutathione biosynthesis</keyword>
<evidence type="ECO:0000256" key="1">
    <source>
        <dbReference type="ARBA" id="ARBA00005006"/>
    </source>
</evidence>
<dbReference type="InterPro" id="IPR004308">
    <property type="entry name" value="GCS"/>
</dbReference>
<evidence type="ECO:0000313" key="13">
    <source>
        <dbReference type="EMBL" id="CAI3977252.1"/>
    </source>
</evidence>
<dbReference type="SUPFAM" id="SSF55931">
    <property type="entry name" value="Glutamine synthetase/guanido kinase"/>
    <property type="match status" value="1"/>
</dbReference>
<dbReference type="InterPro" id="IPR036770">
    <property type="entry name" value="Ankyrin_rpt-contain_sf"/>
</dbReference>
<dbReference type="AlphaFoldDB" id="A0A9P1BPQ3"/>
<dbReference type="EC" id="6.3.2.2" evidence="3 11"/>
<accession>A0A9P1BPQ3</accession>
<evidence type="ECO:0000256" key="3">
    <source>
        <dbReference type="ARBA" id="ARBA00012220"/>
    </source>
</evidence>
<dbReference type="GO" id="GO:0006750">
    <property type="term" value="P:glutathione biosynthetic process"/>
    <property type="evidence" value="ECO:0007669"/>
    <property type="project" value="UniProtKB-UniRule"/>
</dbReference>
<evidence type="ECO:0000256" key="6">
    <source>
        <dbReference type="ARBA" id="ARBA00022741"/>
    </source>
</evidence>
<evidence type="ECO:0000256" key="5">
    <source>
        <dbReference type="ARBA" id="ARBA00022684"/>
    </source>
</evidence>
<feature type="repeat" description="ANK" evidence="10">
    <location>
        <begin position="596"/>
        <end position="628"/>
    </location>
</feature>
<keyword evidence="10" id="KW-0040">ANK repeat</keyword>
<comment type="caution">
    <text evidence="13">The sequence shown here is derived from an EMBL/GenBank/DDBJ whole genome shotgun (WGS) entry which is preliminary data.</text>
</comment>
<evidence type="ECO:0000313" key="15">
    <source>
        <dbReference type="Proteomes" id="UP001152797"/>
    </source>
</evidence>
<feature type="region of interest" description="Disordered" evidence="12">
    <location>
        <begin position="851"/>
        <end position="874"/>
    </location>
</feature>
<dbReference type="InterPro" id="IPR014746">
    <property type="entry name" value="Gln_synth/guanido_kin_cat_dom"/>
</dbReference>
<dbReference type="PROSITE" id="PS50297">
    <property type="entry name" value="ANK_REP_REGION"/>
    <property type="match status" value="1"/>
</dbReference>
<evidence type="ECO:0000256" key="4">
    <source>
        <dbReference type="ARBA" id="ARBA00022598"/>
    </source>
</evidence>
<dbReference type="Proteomes" id="UP001152797">
    <property type="component" value="Unassembled WGS sequence"/>
</dbReference>
<dbReference type="EMBL" id="CAMXCT020000330">
    <property type="protein sequence ID" value="CAL1130627.1"/>
    <property type="molecule type" value="Genomic_DNA"/>
</dbReference>
<organism evidence="13">
    <name type="scientific">Cladocopium goreaui</name>
    <dbReference type="NCBI Taxonomy" id="2562237"/>
    <lineage>
        <taxon>Eukaryota</taxon>
        <taxon>Sar</taxon>
        <taxon>Alveolata</taxon>
        <taxon>Dinophyceae</taxon>
        <taxon>Suessiales</taxon>
        <taxon>Symbiodiniaceae</taxon>
        <taxon>Cladocopium</taxon>
    </lineage>
</organism>
<dbReference type="GO" id="GO:0005524">
    <property type="term" value="F:ATP binding"/>
    <property type="evidence" value="ECO:0007669"/>
    <property type="project" value="UniProtKB-UniRule"/>
</dbReference>
<feature type="compositionally biased region" description="Basic and acidic residues" evidence="12">
    <location>
        <begin position="865"/>
        <end position="874"/>
    </location>
</feature>
<dbReference type="SMART" id="SM00248">
    <property type="entry name" value="ANK"/>
    <property type="match status" value="5"/>
</dbReference>
<evidence type="ECO:0000256" key="2">
    <source>
        <dbReference type="ARBA" id="ARBA00008100"/>
    </source>
</evidence>
<evidence type="ECO:0000313" key="14">
    <source>
        <dbReference type="EMBL" id="CAL4764564.1"/>
    </source>
</evidence>
<keyword evidence="7 11" id="KW-0067">ATP-binding</keyword>
<reference evidence="13" key="1">
    <citation type="submission" date="2022-10" db="EMBL/GenBank/DDBJ databases">
        <authorList>
            <person name="Chen Y."/>
            <person name="Dougan E. K."/>
            <person name="Chan C."/>
            <person name="Rhodes N."/>
            <person name="Thang M."/>
        </authorList>
    </citation>
    <scope>NUCLEOTIDE SEQUENCE</scope>
</reference>
<dbReference type="PANTHER" id="PTHR11164">
    <property type="entry name" value="GLUTAMATE CYSTEINE LIGASE"/>
    <property type="match status" value="1"/>
</dbReference>
<keyword evidence="6 11" id="KW-0547">Nucleotide-binding</keyword>
<dbReference type="GO" id="GO:0004357">
    <property type="term" value="F:glutamate-cysteine ligase activity"/>
    <property type="evidence" value="ECO:0007669"/>
    <property type="project" value="UniProtKB-UniRule"/>
</dbReference>
<dbReference type="OrthoDB" id="7939818at2759"/>